<evidence type="ECO:0000313" key="1">
    <source>
        <dbReference type="EMBL" id="TVU25736.1"/>
    </source>
</evidence>
<proteinExistence type="predicted"/>
<sequence length="78" mass="8122">MAGSDATPTASAMHKAGALDEDAALTNCFPMIHECVGGRGARRWGCRSAANSMRVAILEATVDASMTDHCLRSSLRAA</sequence>
<organism evidence="1 2">
    <name type="scientific">Eragrostis curvula</name>
    <name type="common">weeping love grass</name>
    <dbReference type="NCBI Taxonomy" id="38414"/>
    <lineage>
        <taxon>Eukaryota</taxon>
        <taxon>Viridiplantae</taxon>
        <taxon>Streptophyta</taxon>
        <taxon>Embryophyta</taxon>
        <taxon>Tracheophyta</taxon>
        <taxon>Spermatophyta</taxon>
        <taxon>Magnoliopsida</taxon>
        <taxon>Liliopsida</taxon>
        <taxon>Poales</taxon>
        <taxon>Poaceae</taxon>
        <taxon>PACMAD clade</taxon>
        <taxon>Chloridoideae</taxon>
        <taxon>Eragrostideae</taxon>
        <taxon>Eragrostidinae</taxon>
        <taxon>Eragrostis</taxon>
    </lineage>
</organism>
<dbReference type="EMBL" id="RWGY01000013">
    <property type="protein sequence ID" value="TVU25736.1"/>
    <property type="molecule type" value="Genomic_DNA"/>
</dbReference>
<name>A0A5J9UQ94_9POAL</name>
<reference evidence="1 2" key="1">
    <citation type="journal article" date="2019" name="Sci. Rep.">
        <title>A high-quality genome of Eragrostis curvula grass provides insights into Poaceae evolution and supports new strategies to enhance forage quality.</title>
        <authorList>
            <person name="Carballo J."/>
            <person name="Santos B.A.C.M."/>
            <person name="Zappacosta D."/>
            <person name="Garbus I."/>
            <person name="Selva J.P."/>
            <person name="Gallo C.A."/>
            <person name="Diaz A."/>
            <person name="Albertini E."/>
            <person name="Caccamo M."/>
            <person name="Echenique V."/>
        </authorList>
    </citation>
    <scope>NUCLEOTIDE SEQUENCE [LARGE SCALE GENOMIC DNA]</scope>
    <source>
        <strain evidence="2">cv. Victoria</strain>
        <tissue evidence="1">Leaf</tissue>
    </source>
</reference>
<protein>
    <submittedName>
        <fullName evidence="1">Uncharacterized protein</fullName>
    </submittedName>
</protein>
<feature type="non-terminal residue" evidence="1">
    <location>
        <position position="1"/>
    </location>
</feature>
<gene>
    <name evidence="1" type="ORF">EJB05_28242</name>
</gene>
<comment type="caution">
    <text evidence="1">The sequence shown here is derived from an EMBL/GenBank/DDBJ whole genome shotgun (WGS) entry which is preliminary data.</text>
</comment>
<dbReference type="Proteomes" id="UP000324897">
    <property type="component" value="Chromosome 2"/>
</dbReference>
<accession>A0A5J9UQ94</accession>
<dbReference type="AlphaFoldDB" id="A0A5J9UQ94"/>
<evidence type="ECO:0000313" key="2">
    <source>
        <dbReference type="Proteomes" id="UP000324897"/>
    </source>
</evidence>
<keyword evidence="2" id="KW-1185">Reference proteome</keyword>
<dbReference type="Gramene" id="TVU25736">
    <property type="protein sequence ID" value="TVU25736"/>
    <property type="gene ID" value="EJB05_28242"/>
</dbReference>